<dbReference type="PANTHER" id="PTHR21694:SF18">
    <property type="entry name" value="COILED-COIL DOMAIN-CONTAINING PROTEIN 63"/>
    <property type="match status" value="1"/>
</dbReference>
<sequence length="556" mass="65815">MVLNNVKELTEEEKFDIQLQAEQELGRLVRTYTILERNRAQKCDTGGKLLKQRKVLDIFKKEQKNILTDLAVASADARRVEDEKKSKELKDLLREHDDFDAEITQQKSHISEIDGQIRMTKKKVLDLRSKQITDEMYQQRVIAGEKTVQTLENKLEVQIKKFCSISAENIKLREEIDHLLLERNDFNKIWDSLINNLAVGKKFMLDLIEQATIAYDQREEWVSKLQILRTKAHNDLINHIQEMRVLQRKMDDDQKLQEFFSVKCQKRIMRQLEEKEKNKRMLNKENMEKKLERYLQILITIKEFTGEEKVTTIANNFVTQEEENFAMFKYINHLNKEMEDLTDSLAKLQLKIGEQEALNELRKHQQETRLEKLNKDFEDAKQITSQKSEELKVIDQKLRTIINGIGQLFRMFRCKNDPLIKLLGENQNIHYYNVLLYLEILENNIEEAMVSVNFKETQTLERTKHKEPKITTLRHVKCPPMIEPIERIVATNPCPLCVEHEHVSDVIDVLQFALTKEEIQERLKIKIDKTEADDKLHNVSACHLPKSRQIIQKRYQ</sequence>
<name>A0A6P7F7J6_DIAVI</name>
<dbReference type="RefSeq" id="XP_028130817.1">
    <property type="nucleotide sequence ID" value="XM_028275016.1"/>
</dbReference>
<evidence type="ECO:0000259" key="3">
    <source>
        <dbReference type="Pfam" id="PF21773"/>
    </source>
</evidence>
<organism evidence="6">
    <name type="scientific">Diabrotica virgifera virgifera</name>
    <name type="common">western corn rootworm</name>
    <dbReference type="NCBI Taxonomy" id="50390"/>
    <lineage>
        <taxon>Eukaryota</taxon>
        <taxon>Metazoa</taxon>
        <taxon>Ecdysozoa</taxon>
        <taxon>Arthropoda</taxon>
        <taxon>Hexapoda</taxon>
        <taxon>Insecta</taxon>
        <taxon>Pterygota</taxon>
        <taxon>Neoptera</taxon>
        <taxon>Endopterygota</taxon>
        <taxon>Coleoptera</taxon>
        <taxon>Polyphaga</taxon>
        <taxon>Cucujiformia</taxon>
        <taxon>Chrysomeloidea</taxon>
        <taxon>Chrysomelidae</taxon>
        <taxon>Galerucinae</taxon>
        <taxon>Diabroticina</taxon>
        <taxon>Diabroticites</taxon>
        <taxon>Diabrotica</taxon>
    </lineage>
</organism>
<keyword evidence="1 2" id="KW-0175">Coiled coil</keyword>
<evidence type="ECO:0000256" key="2">
    <source>
        <dbReference type="SAM" id="Coils"/>
    </source>
</evidence>
<keyword evidence="5" id="KW-1185">Reference proteome</keyword>
<evidence type="ECO:0000313" key="5">
    <source>
        <dbReference type="Proteomes" id="UP001652700"/>
    </source>
</evidence>
<dbReference type="OrthoDB" id="6766775at2759"/>
<dbReference type="AlphaFoldDB" id="A0A6P7F7J6"/>
<feature type="coiled-coil region" evidence="2">
    <location>
        <begin position="331"/>
        <end position="390"/>
    </location>
</feature>
<protein>
    <submittedName>
        <fullName evidence="6">Coiled-coil domain-containing protein 63-like</fullName>
    </submittedName>
</protein>
<dbReference type="Pfam" id="PF21773">
    <property type="entry name" value="ODAD1_CC"/>
    <property type="match status" value="1"/>
</dbReference>
<feature type="domain" description="ODAD1 central coiled coil region" evidence="3">
    <location>
        <begin position="145"/>
        <end position="425"/>
    </location>
</feature>
<dbReference type="EnsemblMetazoa" id="XM_050647413.1">
    <property type="protein sequence ID" value="XP_050503370.1"/>
    <property type="gene ID" value="LOC114326601"/>
</dbReference>
<reference evidence="4" key="2">
    <citation type="submission" date="2025-05" db="UniProtKB">
        <authorList>
            <consortium name="EnsemblMetazoa"/>
        </authorList>
    </citation>
    <scope>IDENTIFICATION</scope>
</reference>
<dbReference type="KEGG" id="dvv:114326601"/>
<dbReference type="RefSeq" id="XP_050503370.1">
    <property type="nucleotide sequence ID" value="XM_050647413.1"/>
</dbReference>
<dbReference type="InterPro" id="IPR049258">
    <property type="entry name" value="ODAD1_CC"/>
</dbReference>
<dbReference type="PANTHER" id="PTHR21694">
    <property type="entry name" value="COILED-COIL DOMAIN-CONTAINING PROTEIN 63"/>
    <property type="match status" value="1"/>
</dbReference>
<dbReference type="Proteomes" id="UP001652700">
    <property type="component" value="Unplaced"/>
</dbReference>
<dbReference type="InterPro" id="IPR051876">
    <property type="entry name" value="ODA-DC/CCD"/>
</dbReference>
<gene>
    <name evidence="6" type="primary">LOC114326601</name>
</gene>
<evidence type="ECO:0000256" key="1">
    <source>
        <dbReference type="ARBA" id="ARBA00023054"/>
    </source>
</evidence>
<reference evidence="6" key="1">
    <citation type="submission" date="2025-04" db="UniProtKB">
        <authorList>
            <consortium name="RefSeq"/>
        </authorList>
    </citation>
    <scope>IDENTIFICATION</scope>
    <source>
        <tissue evidence="6">Whole insect</tissue>
    </source>
</reference>
<dbReference type="InParanoid" id="A0A6P7F7J6"/>
<evidence type="ECO:0000313" key="4">
    <source>
        <dbReference type="EnsemblMetazoa" id="XP_050503370.1"/>
    </source>
</evidence>
<evidence type="ECO:0000313" key="6">
    <source>
        <dbReference type="RefSeq" id="XP_028130817.1"/>
    </source>
</evidence>
<proteinExistence type="predicted"/>
<dbReference type="GeneID" id="114326601"/>
<accession>A0A6P7F7J6</accession>
<feature type="coiled-coil region" evidence="2">
    <location>
        <begin position="265"/>
        <end position="292"/>
    </location>
</feature>